<dbReference type="Gene3D" id="3.40.50.300">
    <property type="entry name" value="P-loop containing nucleotide triphosphate hydrolases"/>
    <property type="match status" value="1"/>
</dbReference>
<dbReference type="SMART" id="SM00382">
    <property type="entry name" value="AAA"/>
    <property type="match status" value="1"/>
</dbReference>
<evidence type="ECO:0000256" key="1">
    <source>
        <dbReference type="SAM" id="Coils"/>
    </source>
</evidence>
<evidence type="ECO:0000259" key="2">
    <source>
        <dbReference type="SMART" id="SM00382"/>
    </source>
</evidence>
<dbReference type="STRING" id="155865.SAMN05216515_1495"/>
<dbReference type="AlphaFoldDB" id="A0A1I7II37"/>
<dbReference type="SUPFAM" id="SSF52540">
    <property type="entry name" value="P-loop containing nucleoside triphosphate hydrolases"/>
    <property type="match status" value="1"/>
</dbReference>
<dbReference type="CDD" id="cd14686">
    <property type="entry name" value="bZIP"/>
    <property type="match status" value="1"/>
</dbReference>
<feature type="domain" description="AAA+ ATPase" evidence="2">
    <location>
        <begin position="540"/>
        <end position="713"/>
    </location>
</feature>
<dbReference type="EMBL" id="FPBT01000048">
    <property type="protein sequence ID" value="SFU72587.1"/>
    <property type="molecule type" value="Genomic_DNA"/>
</dbReference>
<evidence type="ECO:0000313" key="3">
    <source>
        <dbReference type="EMBL" id="SFU72587.1"/>
    </source>
</evidence>
<dbReference type="OrthoDB" id="9781481at2"/>
<reference evidence="3 4" key="1">
    <citation type="submission" date="2016-10" db="EMBL/GenBank/DDBJ databases">
        <authorList>
            <person name="de Groot N.N."/>
        </authorList>
    </citation>
    <scope>NUCLEOTIDE SEQUENCE [LARGE SCALE GENOMIC DNA]</scope>
    <source>
        <strain evidence="3 4">KHGC13</strain>
    </source>
</reference>
<sequence length="870" mass="99990">MGVYLGRIDIKGTYYNFTPLYELSNDRIRELHDPDYKRIIPESEKRNINFSYNPYSQDDFMEDHFYEDVPVVFSFELDDLEINLDRAGYINQTGYKIRTFEEFKKGNILPVASQNCYLLLDETDVAGDPRRSNILELGITGITDATKVMIKLSKENVLIGPYEVSYRTVDQTYIVSTKPEENRYVLSGYEPNSCEYIPLLLDDREFLYVRPNTGEPKTYVDIITDKNLIEAFKTVIGEDLLLDGKLDLSNTDAAVEAFGKSAFMIEDAAIRRNRLQRITELLKISDDVEDSIKYISETLGQDLGALISKYDDKEDSESFFNRFLTLNPEILNRIPDYSYTKGKIEDLKEEASRLQDDLDNYQKEIEHAKQLSTIDQDALKDKEALEEEISSAKKEKEILEEEVKTLEEKHSGYRKFEELEESVAELRKENDYLEMRKTQLSRETSELSSRLADVSTNIEKKISEMPIDGLVANMLVEASSSWKSNMEKERLLSIVGKYNEIDIVEKSPEEMVEYMYQRVKEVRPLYDKNTVTNICTCIFQNFLTVFSGDPGCGKTSICNIMAQALGLEKIGQVISRDAARYIPVSVERGWTSKRDFIGYYNPLTKSFDKNNKRIFEALQIADLEEENALSIFPMIILLDEANLSPMEYYWADFMNICDDLSASNEINIGENTVLNIPETLHFVATINNDHTTETLSPRLIDRAAVITLPKVSLREMSLSSNTGTIDSNNIEIVPWSTVKNTYIKGSGSNISFPVVARKTYDEVIKPHLRKQDLYVSPRTELAVTRYCDVSSKLFDRSHDSARRDPAIIALDYAIAQKILPKINGYGEEYREWLDELMKKCEDNYLIRAKEIINDIITKGDANMSYYQFFA</sequence>
<evidence type="ECO:0000313" key="4">
    <source>
        <dbReference type="Proteomes" id="UP000198817"/>
    </source>
</evidence>
<feature type="coiled-coil region" evidence="1">
    <location>
        <begin position="337"/>
        <end position="443"/>
    </location>
</feature>
<protein>
    <submittedName>
        <fullName evidence="3">ATPase family associated with various cellular activities (AAA)</fullName>
    </submittedName>
</protein>
<gene>
    <name evidence="3" type="ORF">SAMN05216508_1484</name>
</gene>
<dbReference type="Proteomes" id="UP000198817">
    <property type="component" value="Unassembled WGS sequence"/>
</dbReference>
<dbReference type="InterPro" id="IPR003593">
    <property type="entry name" value="AAA+_ATPase"/>
</dbReference>
<dbReference type="RefSeq" id="WP_090472268.1">
    <property type="nucleotide sequence ID" value="NZ_FOWF01000049.1"/>
</dbReference>
<dbReference type="InterPro" id="IPR027417">
    <property type="entry name" value="P-loop_NTPase"/>
</dbReference>
<accession>A0A1I7II37</accession>
<keyword evidence="1" id="KW-0175">Coiled coil</keyword>
<name>A0A1I7II37_9FIRM</name>
<keyword evidence="4" id="KW-1185">Reference proteome</keyword>
<proteinExistence type="predicted"/>
<dbReference type="Gene3D" id="1.10.287.1490">
    <property type="match status" value="1"/>
</dbReference>
<organism evidence="3 4">
    <name type="scientific">Eubacterium pyruvativorans</name>
    <dbReference type="NCBI Taxonomy" id="155865"/>
    <lineage>
        <taxon>Bacteria</taxon>
        <taxon>Bacillati</taxon>
        <taxon>Bacillota</taxon>
        <taxon>Clostridia</taxon>
        <taxon>Eubacteriales</taxon>
        <taxon>Eubacteriaceae</taxon>
        <taxon>Eubacterium</taxon>
    </lineage>
</organism>